<dbReference type="STRING" id="1435377.SUSAZ_08695"/>
<dbReference type="Pfam" id="PF02627">
    <property type="entry name" value="CMD"/>
    <property type="match status" value="1"/>
</dbReference>
<dbReference type="Proteomes" id="UP000060043">
    <property type="component" value="Chromosome"/>
</dbReference>
<dbReference type="PANTHER" id="PTHR33570:SF2">
    <property type="entry name" value="CARBOXYMUCONOLACTONE DECARBOXYLASE-LIKE DOMAIN-CONTAINING PROTEIN"/>
    <property type="match status" value="1"/>
</dbReference>
<dbReference type="EMBL" id="CP013695">
    <property type="protein sequence ID" value="ALU30757.1"/>
    <property type="molecule type" value="Genomic_DNA"/>
</dbReference>
<dbReference type="Proteomes" id="UP000065473">
    <property type="component" value="Chromosome"/>
</dbReference>
<dbReference type="EMBL" id="CP013694">
    <property type="protein sequence ID" value="ALU30067.1"/>
    <property type="molecule type" value="Genomic_DNA"/>
</dbReference>
<dbReference type="GeneID" id="14552308"/>
<dbReference type="AlphaFoldDB" id="A0A0U3FRU5"/>
<evidence type="ECO:0000313" key="2">
    <source>
        <dbReference type="EMBL" id="ALU30067.1"/>
    </source>
</evidence>
<dbReference type="InterPro" id="IPR029032">
    <property type="entry name" value="AhpD-like"/>
</dbReference>
<dbReference type="InterPro" id="IPR003779">
    <property type="entry name" value="CMD-like"/>
</dbReference>
<dbReference type="Gene3D" id="1.20.1290.10">
    <property type="entry name" value="AhpD-like"/>
    <property type="match status" value="1"/>
</dbReference>
<dbReference type="GO" id="GO:0051920">
    <property type="term" value="F:peroxiredoxin activity"/>
    <property type="evidence" value="ECO:0007669"/>
    <property type="project" value="InterPro"/>
</dbReference>
<dbReference type="RefSeq" id="WP_011278622.1">
    <property type="nucleotide sequence ID" value="NZ_BHWZ01000004.1"/>
</dbReference>
<evidence type="ECO:0000313" key="4">
    <source>
        <dbReference type="Proteomes" id="UP000060043"/>
    </source>
</evidence>
<evidence type="ECO:0000313" key="3">
    <source>
        <dbReference type="EMBL" id="ALU30757.1"/>
    </source>
</evidence>
<feature type="domain" description="Carboxymuconolactone decarboxylase-like" evidence="1">
    <location>
        <begin position="37"/>
        <end position="119"/>
    </location>
</feature>
<proteinExistence type="predicted"/>
<name>A0A0U3FRU5_9CREN</name>
<reference evidence="4 5" key="1">
    <citation type="submission" date="2015-12" db="EMBL/GenBank/DDBJ databases">
        <title>A stable core within a dynamic pangenome in Sulfolobus acidocaldarius.</title>
        <authorList>
            <person name="Anderson R."/>
            <person name="Kouris A."/>
            <person name="Seward C."/>
            <person name="Campbell K."/>
            <person name="Whitaker R."/>
        </authorList>
    </citation>
    <scope>NUCLEOTIDE SEQUENCE [LARGE SCALE GENOMIC DNA]</scope>
    <source>
        <strain evidence="2 5">GG12-C01-09</strain>
        <strain evidence="3 4">NG05B_CO5_07</strain>
    </source>
</reference>
<protein>
    <submittedName>
        <fullName evidence="2">4-carboxymuconolactone decarboxylase</fullName>
    </submittedName>
</protein>
<evidence type="ECO:0000313" key="5">
    <source>
        <dbReference type="Proteomes" id="UP000065473"/>
    </source>
</evidence>
<dbReference type="OMA" id="FTEEFQD"/>
<dbReference type="PaxDb" id="1435377-SUSAZ_08695"/>
<dbReference type="SUPFAM" id="SSF69118">
    <property type="entry name" value="AhpD-like"/>
    <property type="match status" value="1"/>
</dbReference>
<gene>
    <name evidence="2" type="ORF">ATY89_09055</name>
    <name evidence="3" type="ORF">ATZ20_00465</name>
</gene>
<dbReference type="InterPro" id="IPR052512">
    <property type="entry name" value="4CMD/NDH-1_regulator"/>
</dbReference>
<dbReference type="OrthoDB" id="36436at2157"/>
<dbReference type="PANTHER" id="PTHR33570">
    <property type="entry name" value="4-CARBOXYMUCONOLACTONE DECARBOXYLASE FAMILY PROTEIN"/>
    <property type="match status" value="1"/>
</dbReference>
<accession>A0A0U3FRU5</accession>
<organism evidence="2 5">
    <name type="scientific">Sulfolobus acidocaldarius</name>
    <dbReference type="NCBI Taxonomy" id="2285"/>
    <lineage>
        <taxon>Archaea</taxon>
        <taxon>Thermoproteota</taxon>
        <taxon>Thermoprotei</taxon>
        <taxon>Sulfolobales</taxon>
        <taxon>Sulfolobaceae</taxon>
        <taxon>Sulfolobus</taxon>
    </lineage>
</organism>
<evidence type="ECO:0000259" key="1">
    <source>
        <dbReference type="Pfam" id="PF02627"/>
    </source>
</evidence>
<sequence length="130" mass="14867">MSSESKYQKGLELRKQVVGEKYVNRALSTATDFSKPLQDLITEHVWGNIWSRPVLDRKTRSLITVAMLIALNRPNELRIHIKGALRNGCSKEEIRELLIHSTVYCGFPAAVDAFKIAEEVIEEWEKGNRD</sequence>